<feature type="transmembrane region" description="Helical" evidence="1">
    <location>
        <begin position="137"/>
        <end position="162"/>
    </location>
</feature>
<keyword evidence="4" id="KW-1185">Reference proteome</keyword>
<evidence type="ECO:0000313" key="3">
    <source>
        <dbReference type="EMBL" id="OCF33842.1"/>
    </source>
</evidence>
<evidence type="ECO:0000256" key="1">
    <source>
        <dbReference type="SAM" id="Phobius"/>
    </source>
</evidence>
<dbReference type="OrthoDB" id="2563927at2759"/>
<protein>
    <recommendedName>
        <fullName evidence="2">DUF6534 domain-containing protein</fullName>
    </recommendedName>
</protein>
<dbReference type="STRING" id="1296120.A0A1B9GRZ9"/>
<feature type="transmembrane region" description="Helical" evidence="1">
    <location>
        <begin position="25"/>
        <end position="51"/>
    </location>
</feature>
<gene>
    <name evidence="3" type="ORF">I316_04554</name>
</gene>
<evidence type="ECO:0000259" key="2">
    <source>
        <dbReference type="Pfam" id="PF20152"/>
    </source>
</evidence>
<feature type="transmembrane region" description="Helical" evidence="1">
    <location>
        <begin position="103"/>
        <end position="125"/>
    </location>
</feature>
<dbReference type="PANTHER" id="PTHR40465">
    <property type="entry name" value="CHROMOSOME 1, WHOLE GENOME SHOTGUN SEQUENCE"/>
    <property type="match status" value="1"/>
</dbReference>
<reference evidence="3 4" key="1">
    <citation type="submission" date="2013-07" db="EMBL/GenBank/DDBJ databases">
        <title>The Genome Sequence of Cryptococcus heveanensis BCC8398.</title>
        <authorList>
            <consortium name="The Broad Institute Genome Sequencing Platform"/>
            <person name="Cuomo C."/>
            <person name="Litvintseva A."/>
            <person name="Chen Y."/>
            <person name="Heitman J."/>
            <person name="Sun S."/>
            <person name="Springer D."/>
            <person name="Dromer F."/>
            <person name="Young S.K."/>
            <person name="Zeng Q."/>
            <person name="Gargeya S."/>
            <person name="Fitzgerald M."/>
            <person name="Abouelleil A."/>
            <person name="Alvarado L."/>
            <person name="Berlin A.M."/>
            <person name="Chapman S.B."/>
            <person name="Dewar J."/>
            <person name="Goldberg J."/>
            <person name="Griggs A."/>
            <person name="Gujja S."/>
            <person name="Hansen M."/>
            <person name="Howarth C."/>
            <person name="Imamovic A."/>
            <person name="Larimer J."/>
            <person name="McCowan C."/>
            <person name="Murphy C."/>
            <person name="Pearson M."/>
            <person name="Priest M."/>
            <person name="Roberts A."/>
            <person name="Saif S."/>
            <person name="Shea T."/>
            <person name="Sykes S."/>
            <person name="Wortman J."/>
            <person name="Nusbaum C."/>
            <person name="Birren B."/>
        </authorList>
    </citation>
    <scope>NUCLEOTIDE SEQUENCE [LARGE SCALE GENOMIC DNA]</scope>
    <source>
        <strain evidence="3 4">BCC8398</strain>
    </source>
</reference>
<feature type="transmembrane region" description="Helical" evidence="1">
    <location>
        <begin position="63"/>
        <end position="83"/>
    </location>
</feature>
<feature type="transmembrane region" description="Helical" evidence="1">
    <location>
        <begin position="256"/>
        <end position="275"/>
    </location>
</feature>
<proteinExistence type="predicted"/>
<keyword evidence="1" id="KW-0812">Transmembrane</keyword>
<dbReference type="InterPro" id="IPR045339">
    <property type="entry name" value="DUF6534"/>
</dbReference>
<dbReference type="EMBL" id="KI669503">
    <property type="protein sequence ID" value="OCF33842.1"/>
    <property type="molecule type" value="Genomic_DNA"/>
</dbReference>
<dbReference type="PANTHER" id="PTHR40465:SF1">
    <property type="entry name" value="DUF6534 DOMAIN-CONTAINING PROTEIN"/>
    <property type="match status" value="1"/>
</dbReference>
<organism evidence="3 4">
    <name type="scientific">Kwoniella heveanensis BCC8398</name>
    <dbReference type="NCBI Taxonomy" id="1296120"/>
    <lineage>
        <taxon>Eukaryota</taxon>
        <taxon>Fungi</taxon>
        <taxon>Dikarya</taxon>
        <taxon>Basidiomycota</taxon>
        <taxon>Agaricomycotina</taxon>
        <taxon>Tremellomycetes</taxon>
        <taxon>Tremellales</taxon>
        <taxon>Cryptococcaceae</taxon>
        <taxon>Kwoniella</taxon>
    </lineage>
</organism>
<sequence>MSALTTEELYNQAIFAALHSTPRTITWYCALGVGFEGLVLGAILTQVYRYYEHFHLQDARVTLFLVGVGTVACLVQFAVNLWQAYMFIDKAATTVNSIIIKDVYADMVVLIFTGLFNLAAVTYFSKRAIKLVGKARLFAPLLGFLGIASFAMCIACVCSGFNLPHNPAELQTWIARVNRYVIAWTAVALLTDICVCVAMTYALLKCRDEIKAAATSLFRKLLMLTFETMLPPALVTFLLLVFGGIATATMGNFSRVLVWCIGPLYFHAILHSLVGRQDVQFILQKGAGQSSNSAGGRNTNQRAMTDGYANDSLGNAGMRAELGLGMQMVPVSEHGFGGRTKNELGLNDDDYEYKVNLS</sequence>
<keyword evidence="1" id="KW-1133">Transmembrane helix</keyword>
<accession>A0A1B9GRZ9</accession>
<feature type="domain" description="DUF6534" evidence="2">
    <location>
        <begin position="189"/>
        <end position="277"/>
    </location>
</feature>
<keyword evidence="1" id="KW-0472">Membrane</keyword>
<reference evidence="4" key="2">
    <citation type="submission" date="2013-12" db="EMBL/GenBank/DDBJ databases">
        <title>Evolution of pathogenesis and genome organization in the Tremellales.</title>
        <authorList>
            <person name="Cuomo C."/>
            <person name="Litvintseva A."/>
            <person name="Heitman J."/>
            <person name="Chen Y."/>
            <person name="Sun S."/>
            <person name="Springer D."/>
            <person name="Dromer F."/>
            <person name="Young S."/>
            <person name="Zeng Q."/>
            <person name="Chapman S."/>
            <person name="Gujja S."/>
            <person name="Saif S."/>
            <person name="Birren B."/>
        </authorList>
    </citation>
    <scope>NUCLEOTIDE SEQUENCE [LARGE SCALE GENOMIC DNA]</scope>
    <source>
        <strain evidence="4">BCC8398</strain>
    </source>
</reference>
<dbReference type="Proteomes" id="UP000092666">
    <property type="component" value="Unassembled WGS sequence"/>
</dbReference>
<feature type="transmembrane region" description="Helical" evidence="1">
    <location>
        <begin position="224"/>
        <end position="250"/>
    </location>
</feature>
<evidence type="ECO:0000313" key="4">
    <source>
        <dbReference type="Proteomes" id="UP000092666"/>
    </source>
</evidence>
<name>A0A1B9GRZ9_9TREE</name>
<feature type="transmembrane region" description="Helical" evidence="1">
    <location>
        <begin position="182"/>
        <end position="204"/>
    </location>
</feature>
<dbReference type="Pfam" id="PF20152">
    <property type="entry name" value="DUF6534"/>
    <property type="match status" value="1"/>
</dbReference>
<dbReference type="AlphaFoldDB" id="A0A1B9GRZ9"/>